<dbReference type="AlphaFoldDB" id="A0A366UAT8"/>
<proteinExistence type="predicted"/>
<evidence type="ECO:0000313" key="6">
    <source>
        <dbReference type="Proteomes" id="UP000254807"/>
    </source>
</evidence>
<reference evidence="5 6" key="1">
    <citation type="submission" date="2018-06" db="EMBL/GenBank/DDBJ databases">
        <authorList>
            <consortium name="Pathogen Informatics"/>
            <person name="Doyle S."/>
        </authorList>
    </citation>
    <scope>NUCLEOTIDE SEQUENCE [LARGE SCALE GENOMIC DNA]</scope>
    <source>
        <strain evidence="5 6">NCTC12360</strain>
    </source>
</reference>
<sequence>MKTKSKEKVYAERQHSYKQEKEEIFKKALASVPKKDKKSAAKDKR</sequence>
<dbReference type="EMBL" id="JABXJK010000009">
    <property type="protein sequence ID" value="MBA0971395.1"/>
    <property type="molecule type" value="Genomic_DNA"/>
</dbReference>
<reference evidence="2 10" key="5">
    <citation type="submission" date="2023-06" db="EMBL/GenBank/DDBJ databases">
        <title>Acute promotion of culturable opportunistic pathogens and persistent increase of antibiotic resistance following antibiotic exposure in mouse gut microbiota.</title>
        <authorList>
            <person name="Li L."/>
            <person name="Wang B."/>
            <person name="Sun Y."/>
            <person name="Wang M."/>
            <person name="Xu H."/>
        </authorList>
    </citation>
    <scope>NUCLEOTIDE SEQUENCE [LARGE SCALE GENOMIC DNA]</scope>
    <source>
        <strain evidence="2 10">CRI2_2</strain>
    </source>
</reference>
<reference evidence="3" key="4">
    <citation type="submission" date="2023-03" db="EMBL/GenBank/DDBJ databases">
        <authorList>
            <person name="Shen W."/>
            <person name="Cai J."/>
        </authorList>
    </citation>
    <scope>NUCLEOTIDE SEQUENCE</scope>
    <source>
        <strain evidence="3">K69-2</strain>
    </source>
</reference>
<evidence type="ECO:0000313" key="8">
    <source>
        <dbReference type="Proteomes" id="UP000571857"/>
    </source>
</evidence>
<dbReference type="Proteomes" id="UP000571857">
    <property type="component" value="Unassembled WGS sequence"/>
</dbReference>
<reference evidence="4 7" key="2">
    <citation type="submission" date="2020-03" db="EMBL/GenBank/DDBJ databases">
        <title>Characterization of ganglioside-mimicking enterococci.</title>
        <authorList>
            <person name="Patry R.T."/>
            <person name="Nothaft H."/>
            <person name="Bridger R."/>
            <person name="Shajahan A."/>
            <person name="Huynh S."/>
            <person name="Sanchez S."/>
            <person name="Azadi P."/>
            <person name="Cooper K."/>
            <person name="Miller W.G."/>
            <person name="Parker C.T."/>
            <person name="Wells L."/>
            <person name="Szymanski C.M."/>
        </authorList>
    </citation>
    <scope>NUCLEOTIDE SEQUENCE [LARGE SCALE GENOMIC DNA]</scope>
    <source>
        <strain evidence="4 7">EGM181</strain>
    </source>
</reference>
<dbReference type="RefSeq" id="WP_021150289.1">
    <property type="nucleotide sequence ID" value="NZ_BSYC01000001.1"/>
</dbReference>
<reference evidence="1 8" key="3">
    <citation type="submission" date="2020-06" db="EMBL/GenBank/DDBJ databases">
        <title>Crossreactivity between MHC class I-restricted antigens from cancer cells and an enterococcal bacteriophage.</title>
        <authorList>
            <person name="Fluckiger A."/>
            <person name="Daillere R."/>
            <person name="Sassi M."/>
            <person name="Cattoir V."/>
            <person name="Kroemer G."/>
            <person name="Zitvogel L."/>
        </authorList>
    </citation>
    <scope>NUCLEOTIDE SEQUENCE [LARGE SCALE GENOMIC DNA]</scope>
    <source>
        <strain evidence="1 8">EG4</strain>
    </source>
</reference>
<dbReference type="GeneID" id="93225018"/>
<dbReference type="Proteomes" id="UP000254807">
    <property type="component" value="Unassembled WGS sequence"/>
</dbReference>
<evidence type="ECO:0000313" key="9">
    <source>
        <dbReference type="Proteomes" id="UP001183682"/>
    </source>
</evidence>
<protein>
    <recommendedName>
        <fullName evidence="11">Transcriptional regulator</fullName>
    </recommendedName>
</protein>
<organism evidence="3 9">
    <name type="scientific">Enterococcus gallinarum</name>
    <dbReference type="NCBI Taxonomy" id="1353"/>
    <lineage>
        <taxon>Bacteria</taxon>
        <taxon>Bacillati</taxon>
        <taxon>Bacillota</taxon>
        <taxon>Bacilli</taxon>
        <taxon>Lactobacillales</taxon>
        <taxon>Enterococcaceae</taxon>
        <taxon>Enterococcus</taxon>
    </lineage>
</organism>
<dbReference type="Proteomes" id="UP000516696">
    <property type="component" value="Chromosome"/>
</dbReference>
<evidence type="ECO:0000313" key="7">
    <source>
        <dbReference type="Proteomes" id="UP000516696"/>
    </source>
</evidence>
<evidence type="ECO:0000313" key="1">
    <source>
        <dbReference type="EMBL" id="MBA0971395.1"/>
    </source>
</evidence>
<dbReference type="Proteomes" id="UP001183682">
    <property type="component" value="Unassembled WGS sequence"/>
</dbReference>
<accession>A0A366UAT8</accession>
<dbReference type="EMBL" id="JASUBT010000001">
    <property type="protein sequence ID" value="MDL4934124.1"/>
    <property type="molecule type" value="Genomic_DNA"/>
</dbReference>
<keyword evidence="6" id="KW-1185">Reference proteome</keyword>
<dbReference type="EMBL" id="JARPZN010000001">
    <property type="protein sequence ID" value="MDT2689143.1"/>
    <property type="molecule type" value="Genomic_DNA"/>
</dbReference>
<evidence type="ECO:0000313" key="10">
    <source>
        <dbReference type="Proteomes" id="UP001241571"/>
    </source>
</evidence>
<dbReference type="Proteomes" id="UP001241571">
    <property type="component" value="Unassembled WGS sequence"/>
</dbReference>
<evidence type="ECO:0008006" key="11">
    <source>
        <dbReference type="Google" id="ProtNLM"/>
    </source>
</evidence>
<evidence type="ECO:0000313" key="3">
    <source>
        <dbReference type="EMBL" id="MDT2689143.1"/>
    </source>
</evidence>
<evidence type="ECO:0000313" key="4">
    <source>
        <dbReference type="EMBL" id="QOG28236.1"/>
    </source>
</evidence>
<evidence type="ECO:0000313" key="5">
    <source>
        <dbReference type="EMBL" id="STD84933.1"/>
    </source>
</evidence>
<evidence type="ECO:0000313" key="2">
    <source>
        <dbReference type="EMBL" id="MDL4934124.1"/>
    </source>
</evidence>
<dbReference type="EMBL" id="UFYW01000001">
    <property type="protein sequence ID" value="STD84933.1"/>
    <property type="molecule type" value="Genomic_DNA"/>
</dbReference>
<gene>
    <name evidence="4" type="ORF">EGM181_13715</name>
    <name evidence="1" type="ORF">HWH42_02085</name>
    <name evidence="5" type="ORF">NCTC12360_03480</name>
    <name evidence="3" type="ORF">P7E30_02835</name>
    <name evidence="2" type="ORF">QRX88_00170</name>
</gene>
<name>A0A366UAT8_ENTGA</name>
<dbReference type="EMBL" id="CP050485">
    <property type="protein sequence ID" value="QOG28236.1"/>
    <property type="molecule type" value="Genomic_DNA"/>
</dbReference>